<proteinExistence type="predicted"/>
<keyword evidence="3" id="KW-1185">Reference proteome</keyword>
<dbReference type="Proteomes" id="UP000240883">
    <property type="component" value="Unassembled WGS sequence"/>
</dbReference>
<protein>
    <submittedName>
        <fullName evidence="2">Uncharacterized protein</fullName>
    </submittedName>
</protein>
<dbReference type="EMBL" id="KZ678342">
    <property type="protein sequence ID" value="PSN58526.1"/>
    <property type="molecule type" value="Genomic_DNA"/>
</dbReference>
<evidence type="ECO:0000313" key="2">
    <source>
        <dbReference type="EMBL" id="PSN58526.1"/>
    </source>
</evidence>
<organism evidence="2 3">
    <name type="scientific">Corynespora cassiicola Philippines</name>
    <dbReference type="NCBI Taxonomy" id="1448308"/>
    <lineage>
        <taxon>Eukaryota</taxon>
        <taxon>Fungi</taxon>
        <taxon>Dikarya</taxon>
        <taxon>Ascomycota</taxon>
        <taxon>Pezizomycotina</taxon>
        <taxon>Dothideomycetes</taxon>
        <taxon>Pleosporomycetidae</taxon>
        <taxon>Pleosporales</taxon>
        <taxon>Corynesporascaceae</taxon>
        <taxon>Corynespora</taxon>
    </lineage>
</organism>
<dbReference type="AlphaFoldDB" id="A0A2T2MZS3"/>
<reference evidence="2 3" key="1">
    <citation type="journal article" date="2018" name="Front. Microbiol.">
        <title>Genome-Wide Analysis of Corynespora cassiicola Leaf Fall Disease Putative Effectors.</title>
        <authorList>
            <person name="Lopez D."/>
            <person name="Ribeiro S."/>
            <person name="Label P."/>
            <person name="Fumanal B."/>
            <person name="Venisse J.S."/>
            <person name="Kohler A."/>
            <person name="de Oliveira R.R."/>
            <person name="Labutti K."/>
            <person name="Lipzen A."/>
            <person name="Lail K."/>
            <person name="Bauer D."/>
            <person name="Ohm R.A."/>
            <person name="Barry K.W."/>
            <person name="Spatafora J."/>
            <person name="Grigoriev I.V."/>
            <person name="Martin F.M."/>
            <person name="Pujade-Renaud V."/>
        </authorList>
    </citation>
    <scope>NUCLEOTIDE SEQUENCE [LARGE SCALE GENOMIC DNA]</scope>
    <source>
        <strain evidence="2 3">Philippines</strain>
    </source>
</reference>
<accession>A0A2T2MZS3</accession>
<feature type="chain" id="PRO_5015451455" evidence="1">
    <location>
        <begin position="22"/>
        <end position="101"/>
    </location>
</feature>
<evidence type="ECO:0000313" key="3">
    <source>
        <dbReference type="Proteomes" id="UP000240883"/>
    </source>
</evidence>
<gene>
    <name evidence="2" type="ORF">BS50DRAFT_682774</name>
</gene>
<feature type="signal peptide" evidence="1">
    <location>
        <begin position="1"/>
        <end position="21"/>
    </location>
</feature>
<sequence>MRYTLLHIISATAFVVMPASAVALYKRADSCVHLADSELTDVLTDCIVSAKNDNGVEFDLARLDTGSICTAQGNDCMLEEGMLRDVCVSPEGMCSLQPSFN</sequence>
<name>A0A2T2MZS3_CORCC</name>
<keyword evidence="1" id="KW-0732">Signal</keyword>
<evidence type="ECO:0000256" key="1">
    <source>
        <dbReference type="SAM" id="SignalP"/>
    </source>
</evidence>